<keyword evidence="2" id="KW-0378">Hydrolase</keyword>
<dbReference type="Pfam" id="PF03663">
    <property type="entry name" value="Glyco_hydro_76"/>
    <property type="match status" value="1"/>
</dbReference>
<protein>
    <submittedName>
        <fullName evidence="2">Family 76 putative glycoside hydrolase</fullName>
    </submittedName>
</protein>
<sequence>MRIKLAAVAMAGAATGTAALKPPPIAMGLGGRCGSPKDSSSITGKPLPTIPGTQSFLNLVEAMEDMQKCWFEHSAGTWPTGIDWTRAVMGAHLAATLRVISKDYTQHGPYDGNIDNVIGRYFGHLISYYFGEDTFALRGQAYDDILWVAMGWLETIQLINEQPAVVTDQGVEEWYGADWRPTFAHRARIFWELGEKGWDTTLCGGGMNWNPKLEPYKNAITNELWISASIGMYHHFPGDNDSSPWRFFDAKSPKQRVLSRQVLPPSDRVFLESAEKGYKWLLESGMRHWEGMRKDLFADGFHIGGRKEGNTKCNLLDPMVYTYNQGVILSGLLGLYTATGKEEYLDEGHGLIRAVIRATGWDIEAQKPIGDISKHGPGRFPPWKGLGRYGILEEECDLPRTCNQDSEAFKGILMHHLGTFCAPNSTLDLSGKIENPNQTEYDRLHGKHQVNCKLYLPWLEHNCKAVLNTRDKYGRFGGWWFPGLLKDTNVRLLYVPPEAIPPNRGVDDYRNNGVPRNSTMWQLEENVHTEERGKNHKRENTWPAPTEGFYISGEAGAPEDPSLWGRGRTLETQGSAIGLLRAHWLVSQIP</sequence>
<dbReference type="PANTHER" id="PTHR47791:SF2">
    <property type="entry name" value="ENDO MANNANASE, GH76 FAMILY (EUROFUNG)"/>
    <property type="match status" value="1"/>
</dbReference>
<dbReference type="EMBL" id="MU864423">
    <property type="protein sequence ID" value="KAK4186479.1"/>
    <property type="molecule type" value="Genomic_DNA"/>
</dbReference>
<feature type="chain" id="PRO_5042942921" evidence="1">
    <location>
        <begin position="20"/>
        <end position="590"/>
    </location>
</feature>
<dbReference type="AlphaFoldDB" id="A0AAN6WR03"/>
<evidence type="ECO:0000256" key="1">
    <source>
        <dbReference type="SAM" id="SignalP"/>
    </source>
</evidence>
<dbReference type="GO" id="GO:0005975">
    <property type="term" value="P:carbohydrate metabolic process"/>
    <property type="evidence" value="ECO:0007669"/>
    <property type="project" value="InterPro"/>
</dbReference>
<dbReference type="Gene3D" id="1.50.10.20">
    <property type="match status" value="1"/>
</dbReference>
<dbReference type="SUPFAM" id="SSF48208">
    <property type="entry name" value="Six-hairpin glycosidases"/>
    <property type="match status" value="1"/>
</dbReference>
<keyword evidence="1" id="KW-0732">Signal</keyword>
<feature type="signal peptide" evidence="1">
    <location>
        <begin position="1"/>
        <end position="19"/>
    </location>
</feature>
<name>A0AAN6WR03_9PEZI</name>
<comment type="caution">
    <text evidence="2">The sequence shown here is derived from an EMBL/GenBank/DDBJ whole genome shotgun (WGS) entry which is preliminary data.</text>
</comment>
<dbReference type="Proteomes" id="UP001302126">
    <property type="component" value="Unassembled WGS sequence"/>
</dbReference>
<accession>A0AAN6WR03</accession>
<dbReference type="PANTHER" id="PTHR47791">
    <property type="entry name" value="MEIOTICALLY UP-REGULATED GENE 191 PROTEIN"/>
    <property type="match status" value="1"/>
</dbReference>
<dbReference type="InterPro" id="IPR008928">
    <property type="entry name" value="6-hairpin_glycosidase_sf"/>
</dbReference>
<keyword evidence="3" id="KW-1185">Reference proteome</keyword>
<reference evidence="2" key="1">
    <citation type="journal article" date="2023" name="Mol. Phylogenet. Evol.">
        <title>Genome-scale phylogeny and comparative genomics of the fungal order Sordariales.</title>
        <authorList>
            <person name="Hensen N."/>
            <person name="Bonometti L."/>
            <person name="Westerberg I."/>
            <person name="Brannstrom I.O."/>
            <person name="Guillou S."/>
            <person name="Cros-Aarteil S."/>
            <person name="Calhoun S."/>
            <person name="Haridas S."/>
            <person name="Kuo A."/>
            <person name="Mondo S."/>
            <person name="Pangilinan J."/>
            <person name="Riley R."/>
            <person name="LaButti K."/>
            <person name="Andreopoulos B."/>
            <person name="Lipzen A."/>
            <person name="Chen C."/>
            <person name="Yan M."/>
            <person name="Daum C."/>
            <person name="Ng V."/>
            <person name="Clum A."/>
            <person name="Steindorff A."/>
            <person name="Ohm R.A."/>
            <person name="Martin F."/>
            <person name="Silar P."/>
            <person name="Natvig D.O."/>
            <person name="Lalanne C."/>
            <person name="Gautier V."/>
            <person name="Ament-Velasquez S.L."/>
            <person name="Kruys A."/>
            <person name="Hutchinson M.I."/>
            <person name="Powell A.J."/>
            <person name="Barry K."/>
            <person name="Miller A.N."/>
            <person name="Grigoriev I.V."/>
            <person name="Debuchy R."/>
            <person name="Gladieux P."/>
            <person name="Hiltunen Thoren M."/>
            <person name="Johannesson H."/>
        </authorList>
    </citation>
    <scope>NUCLEOTIDE SEQUENCE</scope>
    <source>
        <strain evidence="2">PSN309</strain>
    </source>
</reference>
<organism evidence="2 3">
    <name type="scientific">Podospora australis</name>
    <dbReference type="NCBI Taxonomy" id="1536484"/>
    <lineage>
        <taxon>Eukaryota</taxon>
        <taxon>Fungi</taxon>
        <taxon>Dikarya</taxon>
        <taxon>Ascomycota</taxon>
        <taxon>Pezizomycotina</taxon>
        <taxon>Sordariomycetes</taxon>
        <taxon>Sordariomycetidae</taxon>
        <taxon>Sordariales</taxon>
        <taxon>Podosporaceae</taxon>
        <taxon>Podospora</taxon>
    </lineage>
</organism>
<evidence type="ECO:0000313" key="2">
    <source>
        <dbReference type="EMBL" id="KAK4186479.1"/>
    </source>
</evidence>
<gene>
    <name evidence="2" type="ORF">QBC35DRAFT_270257</name>
</gene>
<reference evidence="2" key="2">
    <citation type="submission" date="2023-05" db="EMBL/GenBank/DDBJ databases">
        <authorList>
            <consortium name="Lawrence Berkeley National Laboratory"/>
            <person name="Steindorff A."/>
            <person name="Hensen N."/>
            <person name="Bonometti L."/>
            <person name="Westerberg I."/>
            <person name="Brannstrom I.O."/>
            <person name="Guillou S."/>
            <person name="Cros-Aarteil S."/>
            <person name="Calhoun S."/>
            <person name="Haridas S."/>
            <person name="Kuo A."/>
            <person name="Mondo S."/>
            <person name="Pangilinan J."/>
            <person name="Riley R."/>
            <person name="Labutti K."/>
            <person name="Andreopoulos B."/>
            <person name="Lipzen A."/>
            <person name="Chen C."/>
            <person name="Yanf M."/>
            <person name="Daum C."/>
            <person name="Ng V."/>
            <person name="Clum A."/>
            <person name="Ohm R."/>
            <person name="Martin F."/>
            <person name="Silar P."/>
            <person name="Natvig D."/>
            <person name="Lalanne C."/>
            <person name="Gautier V."/>
            <person name="Ament-Velasquez S.L."/>
            <person name="Kruys A."/>
            <person name="Hutchinson M.I."/>
            <person name="Powell A.J."/>
            <person name="Barry K."/>
            <person name="Miller A.N."/>
            <person name="Grigoriev I.V."/>
            <person name="Debuchy R."/>
            <person name="Gladieux P."/>
            <person name="Thoren M.H."/>
            <person name="Johannesson H."/>
        </authorList>
    </citation>
    <scope>NUCLEOTIDE SEQUENCE</scope>
    <source>
        <strain evidence="2">PSN309</strain>
    </source>
</reference>
<proteinExistence type="predicted"/>
<dbReference type="InterPro" id="IPR053169">
    <property type="entry name" value="MUG_Protein"/>
</dbReference>
<evidence type="ECO:0000313" key="3">
    <source>
        <dbReference type="Proteomes" id="UP001302126"/>
    </source>
</evidence>
<dbReference type="InterPro" id="IPR005198">
    <property type="entry name" value="Glyco_hydro_76"/>
</dbReference>
<dbReference type="GO" id="GO:0016787">
    <property type="term" value="F:hydrolase activity"/>
    <property type="evidence" value="ECO:0007669"/>
    <property type="project" value="UniProtKB-KW"/>
</dbReference>